<feature type="compositionally biased region" description="Basic and acidic residues" evidence="1">
    <location>
        <begin position="147"/>
        <end position="175"/>
    </location>
</feature>
<dbReference type="Proteomes" id="UP000041254">
    <property type="component" value="Unassembled WGS sequence"/>
</dbReference>
<evidence type="ECO:0000256" key="1">
    <source>
        <dbReference type="SAM" id="MobiDB-lite"/>
    </source>
</evidence>
<dbReference type="InParanoid" id="A0A0G4ETY2"/>
<organism evidence="2 3">
    <name type="scientific">Vitrella brassicaformis (strain CCMP3155)</name>
    <dbReference type="NCBI Taxonomy" id="1169540"/>
    <lineage>
        <taxon>Eukaryota</taxon>
        <taxon>Sar</taxon>
        <taxon>Alveolata</taxon>
        <taxon>Colpodellida</taxon>
        <taxon>Vitrellaceae</taxon>
        <taxon>Vitrella</taxon>
    </lineage>
</organism>
<name>A0A0G4ETY2_VITBC</name>
<sequence length="214" mass="23952">MTHQRRPRSPVAAAARPSLTFSLQDGREDSRHTQSRTDKHDFKSLFAAAPVDENGELEMAFAQGYVNEHHDELSPKAPFPSTSPALANHFKQKARVLKNMQQRAGSPPVSAATAMACEGQVLPTFVDCGSDYSAFMRIYLHGGEGGSDPKDGKPRDRDRDRERDRQRPRGGEHVTLDALESMGDPYVRQWVKLERLKEVYMVKPSLSVRGRGQH</sequence>
<proteinExistence type="predicted"/>
<evidence type="ECO:0000313" key="3">
    <source>
        <dbReference type="Proteomes" id="UP000041254"/>
    </source>
</evidence>
<evidence type="ECO:0000313" key="2">
    <source>
        <dbReference type="EMBL" id="CEM01714.1"/>
    </source>
</evidence>
<feature type="region of interest" description="Disordered" evidence="1">
    <location>
        <begin position="1"/>
        <end position="40"/>
    </location>
</feature>
<keyword evidence="3" id="KW-1185">Reference proteome</keyword>
<dbReference type="EMBL" id="CDMY01000308">
    <property type="protein sequence ID" value="CEM01714.1"/>
    <property type="molecule type" value="Genomic_DNA"/>
</dbReference>
<reference evidence="2 3" key="1">
    <citation type="submission" date="2014-11" db="EMBL/GenBank/DDBJ databases">
        <authorList>
            <person name="Zhu J."/>
            <person name="Qi W."/>
            <person name="Song R."/>
        </authorList>
    </citation>
    <scope>NUCLEOTIDE SEQUENCE [LARGE SCALE GENOMIC DNA]</scope>
</reference>
<protein>
    <submittedName>
        <fullName evidence="2">Uncharacterized protein</fullName>
    </submittedName>
</protein>
<feature type="compositionally biased region" description="Low complexity" evidence="1">
    <location>
        <begin position="9"/>
        <end position="18"/>
    </location>
</feature>
<dbReference type="VEuPathDB" id="CryptoDB:Vbra_8159"/>
<dbReference type="AlphaFoldDB" id="A0A0G4ETY2"/>
<accession>A0A0G4ETY2</accession>
<feature type="region of interest" description="Disordered" evidence="1">
    <location>
        <begin position="143"/>
        <end position="178"/>
    </location>
</feature>
<feature type="compositionally biased region" description="Basic and acidic residues" evidence="1">
    <location>
        <begin position="25"/>
        <end position="40"/>
    </location>
</feature>
<gene>
    <name evidence="2" type="ORF">Vbra_8159</name>
</gene>